<sequence length="252" mass="26897">MRAVFAAFCVVGVLAAIASAGPLSREKRFAGVYTAAGASPFGAFAGNPYGGAFAGNPYGGMFAANPFLSGFGFGPSGVNRAPVYPTFPEFPPVVPFVIPTFQFPEFKNWYEGENVCKEEKIMNTQLPDDVIPDDWKDDMPNVNTDFSHEQESCKGTDKKYVCVKRIIGNSGEAQIKATKYECCHGFVRDPTGAPGCVESKQPNPTGATQGANSKLTSNDPTYYVYTGNKMQGGSSSSMSKSSSGNIDKVPIQ</sequence>
<feature type="signal peptide" evidence="2">
    <location>
        <begin position="1"/>
        <end position="20"/>
    </location>
</feature>
<dbReference type="EMBL" id="BGPR01001785">
    <property type="protein sequence ID" value="GBM61809.1"/>
    <property type="molecule type" value="Genomic_DNA"/>
</dbReference>
<gene>
    <name evidence="3" type="ORF">AVEN_80451_1</name>
</gene>
<feature type="compositionally biased region" description="Low complexity" evidence="1">
    <location>
        <begin position="227"/>
        <end position="245"/>
    </location>
</feature>
<dbReference type="AlphaFoldDB" id="A0A4Y2H953"/>
<keyword evidence="2" id="KW-0732">Signal</keyword>
<protein>
    <submittedName>
        <fullName evidence="3">Uncharacterized protein</fullName>
    </submittedName>
</protein>
<accession>A0A4Y2H953</accession>
<organism evidence="3 4">
    <name type="scientific">Araneus ventricosus</name>
    <name type="common">Orbweaver spider</name>
    <name type="synonym">Epeira ventricosa</name>
    <dbReference type="NCBI Taxonomy" id="182803"/>
    <lineage>
        <taxon>Eukaryota</taxon>
        <taxon>Metazoa</taxon>
        <taxon>Ecdysozoa</taxon>
        <taxon>Arthropoda</taxon>
        <taxon>Chelicerata</taxon>
        <taxon>Arachnida</taxon>
        <taxon>Araneae</taxon>
        <taxon>Araneomorphae</taxon>
        <taxon>Entelegynae</taxon>
        <taxon>Araneoidea</taxon>
        <taxon>Araneidae</taxon>
        <taxon>Araneus</taxon>
    </lineage>
</organism>
<keyword evidence="4" id="KW-1185">Reference proteome</keyword>
<feature type="region of interest" description="Disordered" evidence="1">
    <location>
        <begin position="194"/>
        <end position="252"/>
    </location>
</feature>
<evidence type="ECO:0000256" key="2">
    <source>
        <dbReference type="SAM" id="SignalP"/>
    </source>
</evidence>
<feature type="chain" id="PRO_5021426260" evidence="2">
    <location>
        <begin position="21"/>
        <end position="252"/>
    </location>
</feature>
<comment type="caution">
    <text evidence="3">The sequence shown here is derived from an EMBL/GenBank/DDBJ whole genome shotgun (WGS) entry which is preliminary data.</text>
</comment>
<evidence type="ECO:0000256" key="1">
    <source>
        <dbReference type="SAM" id="MobiDB-lite"/>
    </source>
</evidence>
<evidence type="ECO:0000313" key="4">
    <source>
        <dbReference type="Proteomes" id="UP000499080"/>
    </source>
</evidence>
<name>A0A4Y2H953_ARAVE</name>
<dbReference type="Proteomes" id="UP000499080">
    <property type="component" value="Unassembled WGS sequence"/>
</dbReference>
<dbReference type="OrthoDB" id="6437493at2759"/>
<evidence type="ECO:0000313" key="3">
    <source>
        <dbReference type="EMBL" id="GBM61809.1"/>
    </source>
</evidence>
<reference evidence="3 4" key="1">
    <citation type="journal article" date="2019" name="Sci. Rep.">
        <title>Orb-weaving spider Araneus ventricosus genome elucidates the spidroin gene catalogue.</title>
        <authorList>
            <person name="Kono N."/>
            <person name="Nakamura H."/>
            <person name="Ohtoshi R."/>
            <person name="Moran D.A.P."/>
            <person name="Shinohara A."/>
            <person name="Yoshida Y."/>
            <person name="Fujiwara M."/>
            <person name="Mori M."/>
            <person name="Tomita M."/>
            <person name="Arakawa K."/>
        </authorList>
    </citation>
    <scope>NUCLEOTIDE SEQUENCE [LARGE SCALE GENOMIC DNA]</scope>
</reference>
<proteinExistence type="predicted"/>
<feature type="compositionally biased region" description="Polar residues" evidence="1">
    <location>
        <begin position="200"/>
        <end position="220"/>
    </location>
</feature>